<dbReference type="RefSeq" id="WP_077493347.1">
    <property type="nucleotide sequence ID" value="NZ_MLHG01000014.1"/>
</dbReference>
<gene>
    <name evidence="5" type="ORF">BKK47_02465</name>
</gene>
<evidence type="ECO:0000259" key="4">
    <source>
        <dbReference type="Pfam" id="PF01420"/>
    </source>
</evidence>
<dbReference type="GO" id="GO:0003677">
    <property type="term" value="F:DNA binding"/>
    <property type="evidence" value="ECO:0007669"/>
    <property type="project" value="UniProtKB-KW"/>
</dbReference>
<dbReference type="Gene3D" id="1.10.287.1120">
    <property type="entry name" value="Bipartite methylase S protein"/>
    <property type="match status" value="1"/>
</dbReference>
<feature type="domain" description="Type I restriction modification DNA specificity" evidence="4">
    <location>
        <begin position="19"/>
        <end position="189"/>
    </location>
</feature>
<dbReference type="InterPro" id="IPR044946">
    <property type="entry name" value="Restrct_endonuc_typeI_TRD_sf"/>
</dbReference>
<comment type="similarity">
    <text evidence="1">Belongs to the type-I restriction system S methylase family.</text>
</comment>
<dbReference type="InterPro" id="IPR052021">
    <property type="entry name" value="Type-I_RS_S_subunit"/>
</dbReference>
<dbReference type="PANTHER" id="PTHR30408">
    <property type="entry name" value="TYPE-1 RESTRICTION ENZYME ECOKI SPECIFICITY PROTEIN"/>
    <property type="match status" value="1"/>
</dbReference>
<dbReference type="InterPro" id="IPR000055">
    <property type="entry name" value="Restrct_endonuc_typeI_TRD"/>
</dbReference>
<sequence>MNNEKRLVPKLRFPEFTDAWEQRKLGKITNSYSGGTPSVSIPNYYGGNIPFIRSGEIGSENTELFITEDGLNNSSAKLVSKGDILYALYGATSGEVSRSLINGAINQAILAIKPHENFSSEFITQWLKGKKSHIVSSYLQGGQGNLSAEIVKNLVIFIPQNKEQQKIGTFFTALDCYITIHQRKLENVKKLKKSLLQKMFPKNDQKFPEIRFPEFTDAWEQRKLGELAKFNPKSILPDTFKYVDLESVSGTELLGYKTENKYSAPSRAQRLAQKGDIFYQTVRPYQKNNYLFDFEDKDFVFSTGYAQLRPQINGYFLFSRLQEDNFVRRVLDKCTGTSYPAINGNDLSEISIRVSDNPKEQQKIGTFFTELDRYITIHQRKLENVKKLKKSLLQQMFV</sequence>
<keyword evidence="3" id="KW-0238">DNA-binding</keyword>
<keyword evidence="6" id="KW-1185">Reference proteome</keyword>
<reference evidence="5 6" key="1">
    <citation type="submission" date="2016-10" db="EMBL/GenBank/DDBJ databases">
        <title>Rodentibacter gen. nov. and new species.</title>
        <authorList>
            <person name="Christensen H."/>
        </authorList>
    </citation>
    <scope>NUCLEOTIDE SEQUENCE [LARGE SCALE GENOMIC DNA]</scope>
    <source>
        <strain evidence="5 6">Ppn418</strain>
    </source>
</reference>
<organism evidence="5 6">
    <name type="scientific">Rodentibacter mrazii</name>
    <dbReference type="NCBI Taxonomy" id="1908257"/>
    <lineage>
        <taxon>Bacteria</taxon>
        <taxon>Pseudomonadati</taxon>
        <taxon>Pseudomonadota</taxon>
        <taxon>Gammaproteobacteria</taxon>
        <taxon>Pasteurellales</taxon>
        <taxon>Pasteurellaceae</taxon>
        <taxon>Rodentibacter</taxon>
    </lineage>
</organism>
<dbReference type="Pfam" id="PF01420">
    <property type="entry name" value="Methylase_S"/>
    <property type="match status" value="2"/>
</dbReference>
<dbReference type="PANTHER" id="PTHR30408:SF12">
    <property type="entry name" value="TYPE I RESTRICTION ENZYME MJAVIII SPECIFICITY SUBUNIT"/>
    <property type="match status" value="1"/>
</dbReference>
<keyword evidence="2" id="KW-0680">Restriction system</keyword>
<dbReference type="EMBL" id="MLHG01000014">
    <property type="protein sequence ID" value="OOF40990.1"/>
    <property type="molecule type" value="Genomic_DNA"/>
</dbReference>
<evidence type="ECO:0000256" key="2">
    <source>
        <dbReference type="ARBA" id="ARBA00022747"/>
    </source>
</evidence>
<evidence type="ECO:0000313" key="5">
    <source>
        <dbReference type="EMBL" id="OOF40990.1"/>
    </source>
</evidence>
<dbReference type="Proteomes" id="UP000189426">
    <property type="component" value="Unassembled WGS sequence"/>
</dbReference>
<dbReference type="AlphaFoldDB" id="A0A1V3IIQ6"/>
<protein>
    <recommendedName>
        <fullName evidence="4">Type I restriction modification DNA specificity domain-containing protein</fullName>
    </recommendedName>
</protein>
<accession>A0A1V3IIQ6</accession>
<feature type="domain" description="Type I restriction modification DNA specificity" evidence="4">
    <location>
        <begin position="218"/>
        <end position="386"/>
    </location>
</feature>
<proteinExistence type="inferred from homology"/>
<comment type="caution">
    <text evidence="5">The sequence shown here is derived from an EMBL/GenBank/DDBJ whole genome shotgun (WGS) entry which is preliminary data.</text>
</comment>
<evidence type="ECO:0000313" key="6">
    <source>
        <dbReference type="Proteomes" id="UP000189426"/>
    </source>
</evidence>
<evidence type="ECO:0000256" key="3">
    <source>
        <dbReference type="ARBA" id="ARBA00023125"/>
    </source>
</evidence>
<dbReference type="STRING" id="1908257.BKK47_02465"/>
<name>A0A1V3IIQ6_9PAST</name>
<dbReference type="Gene3D" id="3.90.220.20">
    <property type="entry name" value="DNA methylase specificity domains"/>
    <property type="match status" value="2"/>
</dbReference>
<dbReference type="CDD" id="cd17515">
    <property type="entry name" value="RMtype1_S_MjaORF132P_Sau1132ORF3780P-TRD1-CR1_like"/>
    <property type="match status" value="1"/>
</dbReference>
<evidence type="ECO:0000256" key="1">
    <source>
        <dbReference type="ARBA" id="ARBA00010923"/>
    </source>
</evidence>
<dbReference type="SUPFAM" id="SSF116734">
    <property type="entry name" value="DNA methylase specificity domain"/>
    <property type="match status" value="2"/>
</dbReference>
<dbReference type="GO" id="GO:0009307">
    <property type="term" value="P:DNA restriction-modification system"/>
    <property type="evidence" value="ECO:0007669"/>
    <property type="project" value="UniProtKB-KW"/>
</dbReference>